<dbReference type="PANTHER" id="PTHR31131">
    <property type="entry name" value="CHROMOSOME 1, WHOLE GENOME SHOTGUN SEQUENCE"/>
    <property type="match status" value="1"/>
</dbReference>
<keyword evidence="4" id="KW-1185">Reference proteome</keyword>
<feature type="domain" description="CASTOR ACT" evidence="2">
    <location>
        <begin position="111"/>
        <end position="171"/>
    </location>
</feature>
<organism evidence="3 4">
    <name type="scientific">Zasmidium cellare</name>
    <name type="common">Wine cellar mold</name>
    <name type="synonym">Racodium cellare</name>
    <dbReference type="NCBI Taxonomy" id="395010"/>
    <lineage>
        <taxon>Eukaryota</taxon>
        <taxon>Fungi</taxon>
        <taxon>Dikarya</taxon>
        <taxon>Ascomycota</taxon>
        <taxon>Pezizomycotina</taxon>
        <taxon>Dothideomycetes</taxon>
        <taxon>Dothideomycetidae</taxon>
        <taxon>Mycosphaerellales</taxon>
        <taxon>Mycosphaerellaceae</taxon>
        <taxon>Zasmidium</taxon>
    </lineage>
</organism>
<feature type="region of interest" description="Disordered" evidence="1">
    <location>
        <begin position="179"/>
        <end position="225"/>
    </location>
</feature>
<dbReference type="PANTHER" id="PTHR31131:SF6">
    <property type="entry name" value="CASTOR ACT DOMAIN-CONTAINING PROTEIN"/>
    <property type="match status" value="1"/>
</dbReference>
<dbReference type="EMBL" id="JAXOVC010000005">
    <property type="protein sequence ID" value="KAK4501689.1"/>
    <property type="molecule type" value="Genomic_DNA"/>
</dbReference>
<protein>
    <recommendedName>
        <fullName evidence="2">CASTOR ACT domain-containing protein</fullName>
    </recommendedName>
</protein>
<dbReference type="InterPro" id="IPR045865">
    <property type="entry name" value="ACT-like_dom_sf"/>
</dbReference>
<dbReference type="Proteomes" id="UP001305779">
    <property type="component" value="Unassembled WGS sequence"/>
</dbReference>
<proteinExistence type="predicted"/>
<dbReference type="InterPro" id="IPR051719">
    <property type="entry name" value="CASTOR_mTORC1"/>
</dbReference>
<evidence type="ECO:0000313" key="3">
    <source>
        <dbReference type="EMBL" id="KAK4501689.1"/>
    </source>
</evidence>
<feature type="compositionally biased region" description="Polar residues" evidence="1">
    <location>
        <begin position="186"/>
        <end position="203"/>
    </location>
</feature>
<dbReference type="Pfam" id="PF13840">
    <property type="entry name" value="ACT_7"/>
    <property type="match status" value="1"/>
</dbReference>
<accession>A0ABR0EJX3</accession>
<reference evidence="3 4" key="1">
    <citation type="journal article" date="2023" name="G3 (Bethesda)">
        <title>A chromosome-level genome assembly of Zasmidium syzygii isolated from banana leaves.</title>
        <authorList>
            <person name="van Westerhoven A.C."/>
            <person name="Mehrabi R."/>
            <person name="Talebi R."/>
            <person name="Steentjes M.B.F."/>
            <person name="Corcolon B."/>
            <person name="Chong P.A."/>
            <person name="Kema G.H.J."/>
            <person name="Seidl M.F."/>
        </authorList>
    </citation>
    <scope>NUCLEOTIDE SEQUENCE [LARGE SCALE GENOMIC DNA]</scope>
    <source>
        <strain evidence="3 4">P124</strain>
    </source>
</reference>
<evidence type="ECO:0000256" key="1">
    <source>
        <dbReference type="SAM" id="MobiDB-lite"/>
    </source>
</evidence>
<gene>
    <name evidence="3" type="ORF">PRZ48_007498</name>
</gene>
<dbReference type="Gene3D" id="3.30.2130.10">
    <property type="entry name" value="VC0802-like"/>
    <property type="match status" value="2"/>
</dbReference>
<evidence type="ECO:0000313" key="4">
    <source>
        <dbReference type="Proteomes" id="UP001305779"/>
    </source>
</evidence>
<name>A0ABR0EJX3_ZASCE</name>
<comment type="caution">
    <text evidence="3">The sequence shown here is derived from an EMBL/GenBank/DDBJ whole genome shotgun (WGS) entry which is preliminary data.</text>
</comment>
<dbReference type="SUPFAM" id="SSF55021">
    <property type="entry name" value="ACT-like"/>
    <property type="match status" value="1"/>
</dbReference>
<evidence type="ECO:0000259" key="2">
    <source>
        <dbReference type="Pfam" id="PF13840"/>
    </source>
</evidence>
<dbReference type="InterPro" id="IPR027795">
    <property type="entry name" value="CASTOR_ACT_dom"/>
</dbReference>
<sequence length="406" mass="43732">MGQPIAESSTLLNAQIGFLRTHLALVHIPISAYPLFVQPILSLLLNNGQIDEDGNAVQPKRSWQYWHPFVNVSITPNECSIVCPREQAETLFAPLVDGLNPALKKAVSITKEDYSVIMIGGEGLEAGQRVLDLTSPLAMAGIPIFFITSYYSDFILVPFSSRPKVIHALEERGFVFEATDADGESGQMTNPQSPLTNPHTRQGSTSSSSDSFPIAQTPPPTTVPELQTKTFKTLTLNNILPTVDPSIQLITCAGIKQSTPSASTTNFTEGKLHLGLAKCLTANPPPTFFSITLTDSESASLTLEKHLLSHFPNDGEDVLLGTESPEQIPITLDLKDLPLESTGIVCGVSSRLTDGMRGRIGREMFNMSYLSTSRAGHVIVYEDELEGAIAALRGAVGMNGVGGVER</sequence>